<evidence type="ECO:0000313" key="6">
    <source>
        <dbReference type="EMBL" id="AZP03424.1"/>
    </source>
</evidence>
<name>A0A3S9H7W4_9LACT</name>
<dbReference type="OrthoDB" id="9795626at2"/>
<evidence type="ECO:0000256" key="2">
    <source>
        <dbReference type="ARBA" id="ARBA00011322"/>
    </source>
</evidence>
<reference evidence="7" key="1">
    <citation type="submission" date="2018-12" db="EMBL/GenBank/DDBJ databases">
        <title>Complete genome sequencing of Jeotgalibaca sp. H21T32.</title>
        <authorList>
            <person name="Bae J.-W."/>
            <person name="Lee S.-Y."/>
        </authorList>
    </citation>
    <scope>NUCLEOTIDE SEQUENCE [LARGE SCALE GENOMIC DNA]</scope>
    <source>
        <strain evidence="7">H21T32</strain>
    </source>
</reference>
<dbReference type="SUPFAM" id="SSF52540">
    <property type="entry name" value="P-loop containing nucleoside triphosphate hydrolases"/>
    <property type="match status" value="2"/>
</dbReference>
<protein>
    <recommendedName>
        <fullName evidence="3">Nuclease SbcCD subunit C</fullName>
    </recommendedName>
</protein>
<dbReference type="EMBL" id="CP034465">
    <property type="protein sequence ID" value="AZP03424.1"/>
    <property type="molecule type" value="Genomic_DNA"/>
</dbReference>
<sequence>MMRPILLEMTAFGPYKEKTTIDFRKFNNQNLFLISGATGAGKTTIFDAISYALYDDASGNSRSKDTFKSDFADDTDLCQVTFLFELNGKEYRIERTPRQMGPGKRNGTKQYESAVAFYHENGITTKIKEANQEIESLLSLSYDQFKQIVMLPQGEFKKLLESDSKDKEQIFRNIFQTEIILAFQEELKNQVAVLKKDAEEANISLRTSLRYLADLDDVVLQDAIMTEDIESVIQRLAEVTNEFELQENQITHSLNMSQQTIKKVEKQLEELQKLQQLLIEKEELAQEKDSFEQINRHIQNFEKAQGCLEAKNTVESEQQELTALENKRTSNEQLVIQLNMDAENEKNLFIRLQDEYKKIPEWREKEKELTKQKEQQLDLLQMKNESASLQKVQDKKEREYAEISEELLSLQKEIKRLEEKHEKSKQAQEQLTRLKEQQKDLQIEYSQLEQYDENINRLLVIIEEWHEAISTLKEMKEKAQKSSHHLMKKRTLYYDNLAGLLASQLSDDMPCPVCGSFDHPALALPNEEAPTKEQLDTIQKSNDEIQQLYATQATTVANLHKQIKSMEEQLELADYDHLEIKKETQEQFAEKQIEMEKLVLQINEKQQQASQLEELASALAAFNKKERSLELTKKEQQINIENQNRQLQTILKEIEALTKIIPSINLDEITEQIKEVENQIKKTEKDYPIVQEKIATIEKNIAIKNTENDSFNNQIEAAEKRVQNATALFQQKLSEANLSEDFEKSLISKDTYTLNVEQYTHYQDSVKINQRNILSQKEILSSYDGKSEEELDEILARIINEVEQENSKLQTLSMQKQTAVRGQKNITDTYSELSDVREKYSQIRRISEVANGTSKETGRLSFERYVLAIYYEEIVQAANLRLKDMTAGRYLLLRSEEIGKGAGARGLELDVFDNYTSQKRSVKTLSGGESFKASLALALGLSDVMQQQSGGIQIDTLFIDEGFGSLDSESLDSAIQTLADLNALGRMVGVISHVEELKTRIPVHIEVSHSTNGSSAKITM</sequence>
<dbReference type="RefSeq" id="WP_126108515.1">
    <property type="nucleotide sequence ID" value="NZ_CP034465.1"/>
</dbReference>
<evidence type="ECO:0000259" key="5">
    <source>
        <dbReference type="Pfam" id="PF13476"/>
    </source>
</evidence>
<evidence type="ECO:0000256" key="3">
    <source>
        <dbReference type="ARBA" id="ARBA00013368"/>
    </source>
</evidence>
<keyword evidence="7" id="KW-1185">Reference proteome</keyword>
<organism evidence="6 7">
    <name type="scientific">Jeotgalibaca ciconiae</name>
    <dbReference type="NCBI Taxonomy" id="2496265"/>
    <lineage>
        <taxon>Bacteria</taxon>
        <taxon>Bacillati</taxon>
        <taxon>Bacillota</taxon>
        <taxon>Bacilli</taxon>
        <taxon>Lactobacillales</taxon>
        <taxon>Carnobacteriaceae</taxon>
        <taxon>Jeotgalibaca</taxon>
    </lineage>
</organism>
<dbReference type="InterPro" id="IPR038729">
    <property type="entry name" value="Rad50/SbcC_AAA"/>
</dbReference>
<dbReference type="AlphaFoldDB" id="A0A3S9H7W4"/>
<keyword evidence="4" id="KW-0175">Coiled coil</keyword>
<evidence type="ECO:0000313" key="7">
    <source>
        <dbReference type="Proteomes" id="UP000273326"/>
    </source>
</evidence>
<dbReference type="InterPro" id="IPR027417">
    <property type="entry name" value="P-loop_NTPase"/>
</dbReference>
<comment type="subunit">
    <text evidence="2">Heterodimer of SbcC and SbcD.</text>
</comment>
<feature type="coiled-coil region" evidence="4">
    <location>
        <begin position="556"/>
        <end position="735"/>
    </location>
</feature>
<feature type="coiled-coil region" evidence="4">
    <location>
        <begin position="363"/>
        <end position="482"/>
    </location>
</feature>
<feature type="domain" description="Rad50/SbcC-type AAA" evidence="5">
    <location>
        <begin position="7"/>
        <end position="200"/>
    </location>
</feature>
<dbReference type="PANTHER" id="PTHR32114:SF2">
    <property type="entry name" value="ABC TRANSPORTER ABCH.3"/>
    <property type="match status" value="1"/>
</dbReference>
<dbReference type="GO" id="GO:0016887">
    <property type="term" value="F:ATP hydrolysis activity"/>
    <property type="evidence" value="ECO:0007669"/>
    <property type="project" value="InterPro"/>
</dbReference>
<gene>
    <name evidence="6" type="ORF">EJN90_01380</name>
</gene>
<feature type="coiled-coil region" evidence="4">
    <location>
        <begin position="229"/>
        <end position="334"/>
    </location>
</feature>
<dbReference type="Proteomes" id="UP000273326">
    <property type="component" value="Chromosome"/>
</dbReference>
<proteinExistence type="inferred from homology"/>
<dbReference type="PANTHER" id="PTHR32114">
    <property type="entry name" value="ABC TRANSPORTER ABCH.3"/>
    <property type="match status" value="1"/>
</dbReference>
<evidence type="ECO:0000256" key="4">
    <source>
        <dbReference type="SAM" id="Coils"/>
    </source>
</evidence>
<accession>A0A3S9H7W4</accession>
<comment type="similarity">
    <text evidence="1">Belongs to the SMC family. SbcC subfamily.</text>
</comment>
<dbReference type="Gene3D" id="3.40.50.300">
    <property type="entry name" value="P-loop containing nucleotide triphosphate hydrolases"/>
    <property type="match status" value="2"/>
</dbReference>
<dbReference type="Pfam" id="PF13558">
    <property type="entry name" value="SbcC_Walker_B"/>
    <property type="match status" value="1"/>
</dbReference>
<feature type="coiled-coil region" evidence="4">
    <location>
        <begin position="788"/>
        <end position="815"/>
    </location>
</feature>
<dbReference type="KEGG" id="jeh:EJN90_01380"/>
<dbReference type="Pfam" id="PF13476">
    <property type="entry name" value="AAA_23"/>
    <property type="match status" value="1"/>
</dbReference>
<evidence type="ECO:0000256" key="1">
    <source>
        <dbReference type="ARBA" id="ARBA00006930"/>
    </source>
</evidence>
<dbReference type="GO" id="GO:0006302">
    <property type="term" value="P:double-strand break repair"/>
    <property type="evidence" value="ECO:0007669"/>
    <property type="project" value="InterPro"/>
</dbReference>